<name>A0ABW1JDS9_9ACTN</name>
<sequence length="234" mass="25883">MKVLFIKHDHLSPEGEVGARFAERGYTVVDHLVVPPEHFDTPDVEPHFPDPADFDVIVPLGAPWAAYDDALVGRWVQPELELLRSAHEIGVPVLGICFGGQLLALAHGGTVARAPGPEIGWHDVQSDDEQVVPSGPWFQWHFDRWRLPAQATEVARNPAASQAFVLGRNLAVQFHPELDSRTLGGWLGNGGERQLVEHGIDAEALLHTTRGHDERSRRRAHQVVDGFLDQVATR</sequence>
<dbReference type="Pfam" id="PF00117">
    <property type="entry name" value="GATase"/>
    <property type="match status" value="1"/>
</dbReference>
<feature type="domain" description="Glutamine amidotransferase" evidence="1">
    <location>
        <begin position="55"/>
        <end position="183"/>
    </location>
</feature>
<dbReference type="PANTHER" id="PTHR42695:SF5">
    <property type="entry name" value="GLUTAMINE AMIDOTRANSFERASE YLR126C-RELATED"/>
    <property type="match status" value="1"/>
</dbReference>
<evidence type="ECO:0000259" key="1">
    <source>
        <dbReference type="Pfam" id="PF00117"/>
    </source>
</evidence>
<dbReference type="SUPFAM" id="SSF52317">
    <property type="entry name" value="Class I glutamine amidotransferase-like"/>
    <property type="match status" value="1"/>
</dbReference>
<dbReference type="EMBL" id="JBHSRD010000003">
    <property type="protein sequence ID" value="MFC6007502.1"/>
    <property type="molecule type" value="Genomic_DNA"/>
</dbReference>
<evidence type="ECO:0000313" key="3">
    <source>
        <dbReference type="Proteomes" id="UP001596189"/>
    </source>
</evidence>
<comment type="caution">
    <text evidence="2">The sequence shown here is derived from an EMBL/GenBank/DDBJ whole genome shotgun (WGS) entry which is preliminary data.</text>
</comment>
<accession>A0ABW1JDS9</accession>
<dbReference type="InterPro" id="IPR017926">
    <property type="entry name" value="GATASE"/>
</dbReference>
<proteinExistence type="predicted"/>
<dbReference type="Proteomes" id="UP001596189">
    <property type="component" value="Unassembled WGS sequence"/>
</dbReference>
<dbReference type="InterPro" id="IPR044992">
    <property type="entry name" value="ChyE-like"/>
</dbReference>
<gene>
    <name evidence="2" type="ORF">ACFQDO_10215</name>
</gene>
<dbReference type="CDD" id="cd01741">
    <property type="entry name" value="GATase1_1"/>
    <property type="match status" value="1"/>
</dbReference>
<protein>
    <submittedName>
        <fullName evidence="2">Type 1 glutamine amidotransferase</fullName>
    </submittedName>
</protein>
<reference evidence="3" key="1">
    <citation type="journal article" date="2019" name="Int. J. Syst. Evol. Microbiol.">
        <title>The Global Catalogue of Microorganisms (GCM) 10K type strain sequencing project: providing services to taxonomists for standard genome sequencing and annotation.</title>
        <authorList>
            <consortium name="The Broad Institute Genomics Platform"/>
            <consortium name="The Broad Institute Genome Sequencing Center for Infectious Disease"/>
            <person name="Wu L."/>
            <person name="Ma J."/>
        </authorList>
    </citation>
    <scope>NUCLEOTIDE SEQUENCE [LARGE SCALE GENOMIC DNA]</scope>
    <source>
        <strain evidence="3">KACC 14249</strain>
    </source>
</reference>
<dbReference type="RefSeq" id="WP_345716299.1">
    <property type="nucleotide sequence ID" value="NZ_BAABFP010000004.1"/>
</dbReference>
<keyword evidence="3" id="KW-1185">Reference proteome</keyword>
<dbReference type="PANTHER" id="PTHR42695">
    <property type="entry name" value="GLUTAMINE AMIDOTRANSFERASE YLR126C-RELATED"/>
    <property type="match status" value="1"/>
</dbReference>
<dbReference type="Gene3D" id="3.40.50.880">
    <property type="match status" value="1"/>
</dbReference>
<organism evidence="2 3">
    <name type="scientific">Angustibacter luteus</name>
    <dbReference type="NCBI Taxonomy" id="658456"/>
    <lineage>
        <taxon>Bacteria</taxon>
        <taxon>Bacillati</taxon>
        <taxon>Actinomycetota</taxon>
        <taxon>Actinomycetes</taxon>
        <taxon>Kineosporiales</taxon>
        <taxon>Kineosporiaceae</taxon>
    </lineage>
</organism>
<dbReference type="PROSITE" id="PS51273">
    <property type="entry name" value="GATASE_TYPE_1"/>
    <property type="match status" value="1"/>
</dbReference>
<evidence type="ECO:0000313" key="2">
    <source>
        <dbReference type="EMBL" id="MFC6007502.1"/>
    </source>
</evidence>
<dbReference type="InterPro" id="IPR029062">
    <property type="entry name" value="Class_I_gatase-like"/>
</dbReference>
<keyword evidence="2" id="KW-0315">Glutamine amidotransferase</keyword>